<evidence type="ECO:0000313" key="1">
    <source>
        <dbReference type="EMBL" id="CDW35390.1"/>
    </source>
</evidence>
<dbReference type="OrthoDB" id="6611034at2759"/>
<dbReference type="AlphaFoldDB" id="A0A0K2UBF5"/>
<reference evidence="1" key="1">
    <citation type="submission" date="2014-05" db="EMBL/GenBank/DDBJ databases">
        <authorList>
            <person name="Chronopoulou M."/>
        </authorList>
    </citation>
    <scope>NUCLEOTIDE SEQUENCE</scope>
    <source>
        <tissue evidence="1">Whole organism</tissue>
    </source>
</reference>
<sequence length="136" mass="15594">MFLPKFLEGSWRSVHNAIPTLFEHVKIKNKSKLPFNRNDAEELQKEQRILMLEHSYAKTDGTSNKEDYLDHEAQTPFSLDIFKQDAPEIEVLTYVPSSSNCINFVAANKSLSAKIKFLASETCQEQGFNNVKLKNQ</sequence>
<organism evidence="1">
    <name type="scientific">Lepeophtheirus salmonis</name>
    <name type="common">Salmon louse</name>
    <name type="synonym">Caligus salmonis</name>
    <dbReference type="NCBI Taxonomy" id="72036"/>
    <lineage>
        <taxon>Eukaryota</taxon>
        <taxon>Metazoa</taxon>
        <taxon>Ecdysozoa</taxon>
        <taxon>Arthropoda</taxon>
        <taxon>Crustacea</taxon>
        <taxon>Multicrustacea</taxon>
        <taxon>Hexanauplia</taxon>
        <taxon>Copepoda</taxon>
        <taxon>Siphonostomatoida</taxon>
        <taxon>Caligidae</taxon>
        <taxon>Lepeophtheirus</taxon>
    </lineage>
</organism>
<protein>
    <submittedName>
        <fullName evidence="1">Uncharacterized protein</fullName>
    </submittedName>
</protein>
<name>A0A0K2UBF5_LEPSM</name>
<accession>A0A0K2UBF5</accession>
<dbReference type="EMBL" id="HACA01018029">
    <property type="protein sequence ID" value="CDW35390.1"/>
    <property type="molecule type" value="Transcribed_RNA"/>
</dbReference>
<proteinExistence type="predicted"/>